<reference evidence="1 2" key="1">
    <citation type="journal article" date="2011" name="PLoS Genet.">
        <title>Comparative genomic analysis of human fungal pathogens causing paracoccidioidomycosis.</title>
        <authorList>
            <person name="Desjardins C.A."/>
            <person name="Champion M.D."/>
            <person name="Holder J.W."/>
            <person name="Muszewska A."/>
            <person name="Goldberg J."/>
            <person name="Bailao A.M."/>
            <person name="Brigido M.M."/>
            <person name="Ferreira M.E."/>
            <person name="Garcia A.M."/>
            <person name="Grynberg M."/>
            <person name="Gujja S."/>
            <person name="Heiman D.I."/>
            <person name="Henn M.R."/>
            <person name="Kodira C.D."/>
            <person name="Leon-Narvaez H."/>
            <person name="Longo L.V."/>
            <person name="Ma L.J."/>
            <person name="Malavazi I."/>
            <person name="Matsuo A.L."/>
            <person name="Morais F.V."/>
            <person name="Pereira M."/>
            <person name="Rodriguez-Brito S."/>
            <person name="Sakthikumar S."/>
            <person name="Salem-Izacc S.M."/>
            <person name="Sykes S.M."/>
            <person name="Teixeira M.M."/>
            <person name="Vallejo M.C."/>
            <person name="Walter M.E."/>
            <person name="Yandava C."/>
            <person name="Young S."/>
            <person name="Zeng Q."/>
            <person name="Zucker J."/>
            <person name="Felipe M.S."/>
            <person name="Goldman G.H."/>
            <person name="Haas B.J."/>
            <person name="McEwen J.G."/>
            <person name="Nino-Vega G."/>
            <person name="Puccia R."/>
            <person name="San-Blas G."/>
            <person name="Soares C.M."/>
            <person name="Birren B.W."/>
            <person name="Cuomo C.A."/>
        </authorList>
    </citation>
    <scope>NUCLEOTIDE SEQUENCE [LARGE SCALE GENOMIC DNA]</scope>
    <source>
        <strain evidence="2">ATCC MYA-826 / Pb01</strain>
    </source>
</reference>
<dbReference type="OrthoDB" id="550558at2759"/>
<evidence type="ECO:0008006" key="3">
    <source>
        <dbReference type="Google" id="ProtNLM"/>
    </source>
</evidence>
<dbReference type="Proteomes" id="UP000002059">
    <property type="component" value="Partially assembled WGS sequence"/>
</dbReference>
<dbReference type="HOGENOM" id="CLU_1759360_0_0_1"/>
<proteinExistence type="predicted"/>
<dbReference type="AlphaFoldDB" id="C1H3I1"/>
<dbReference type="eggNOG" id="ENOG502SGCF">
    <property type="taxonomic scope" value="Eukaryota"/>
</dbReference>
<keyword evidence="2" id="KW-1185">Reference proteome</keyword>
<accession>C1H3I1</accession>
<evidence type="ECO:0000313" key="2">
    <source>
        <dbReference type="Proteomes" id="UP000002059"/>
    </source>
</evidence>
<name>C1H3I1_PARBA</name>
<dbReference type="PANTHER" id="PTHR37844">
    <property type="entry name" value="SER/THR PROTEIN PHOSPHATASE SUPERFAMILY (AFU_ORTHOLOGUE AFUA_1G14840)"/>
    <property type="match status" value="1"/>
</dbReference>
<organism evidence="1 2">
    <name type="scientific">Paracoccidioides lutzii (strain ATCC MYA-826 / Pb01)</name>
    <name type="common">Paracoccidioides brasiliensis</name>
    <dbReference type="NCBI Taxonomy" id="502779"/>
    <lineage>
        <taxon>Eukaryota</taxon>
        <taxon>Fungi</taxon>
        <taxon>Dikarya</taxon>
        <taxon>Ascomycota</taxon>
        <taxon>Pezizomycotina</taxon>
        <taxon>Eurotiomycetes</taxon>
        <taxon>Eurotiomycetidae</taxon>
        <taxon>Onygenales</taxon>
        <taxon>Ajellomycetaceae</taxon>
        <taxon>Paracoccidioides</taxon>
    </lineage>
</organism>
<sequence>MAGGIGRLADYKPFRDFLCSVCQKFEQVYLMLGNHELFGVSREEGLKPAEKLQNDSELKDKLTVMNRKRADLEDVTLLGCTLHSHIRPESGDFGEVLDSHRQLRSQLYRYRSSEVLSHSYTSRQDRLRMKWTSTKNGAKSHSSACESD</sequence>
<dbReference type="VEuPathDB" id="FungiDB:PAAG_05324"/>
<gene>
    <name evidence="1" type="ORF">PAAG_05324</name>
</gene>
<dbReference type="RefSeq" id="XP_015699765.1">
    <property type="nucleotide sequence ID" value="XM_015845539.1"/>
</dbReference>
<dbReference type="PANTHER" id="PTHR37844:SF2">
    <property type="entry name" value="SER_THR PROTEIN PHOSPHATASE SUPERFAMILY (AFU_ORTHOLOGUE AFUA_1G14840)"/>
    <property type="match status" value="1"/>
</dbReference>
<dbReference type="GeneID" id="9095973"/>
<dbReference type="EMBL" id="KN294005">
    <property type="protein sequence ID" value="EEH34275.2"/>
    <property type="molecule type" value="Genomic_DNA"/>
</dbReference>
<protein>
    <recommendedName>
        <fullName evidence="3">Calcineurin-like phosphoesterase domain-containing protein</fullName>
    </recommendedName>
</protein>
<evidence type="ECO:0000313" key="1">
    <source>
        <dbReference type="EMBL" id="EEH34275.2"/>
    </source>
</evidence>
<dbReference type="KEGG" id="pbl:PAAG_05324"/>